<dbReference type="InterPro" id="IPR000782">
    <property type="entry name" value="FAS1_domain"/>
</dbReference>
<dbReference type="OMA" id="PRCANDI"/>
<dbReference type="PROSITE" id="PS50213">
    <property type="entry name" value="FAS1"/>
    <property type="match status" value="2"/>
</dbReference>
<dbReference type="PANTHER" id="PTHR10900:SF77">
    <property type="entry name" value="FI19380P1"/>
    <property type="match status" value="1"/>
</dbReference>
<dbReference type="InParanoid" id="A7SGF7"/>
<reference evidence="2 3" key="1">
    <citation type="journal article" date="2007" name="Science">
        <title>Sea anemone genome reveals ancestral eumetazoan gene repertoire and genomic organization.</title>
        <authorList>
            <person name="Putnam N.H."/>
            <person name="Srivastava M."/>
            <person name="Hellsten U."/>
            <person name="Dirks B."/>
            <person name="Chapman J."/>
            <person name="Salamov A."/>
            <person name="Terry A."/>
            <person name="Shapiro H."/>
            <person name="Lindquist E."/>
            <person name="Kapitonov V.V."/>
            <person name="Jurka J."/>
            <person name="Genikhovich G."/>
            <person name="Grigoriev I.V."/>
            <person name="Lucas S.M."/>
            <person name="Steele R.E."/>
            <person name="Finnerty J.R."/>
            <person name="Technau U."/>
            <person name="Martindale M.Q."/>
            <person name="Rokhsar D.S."/>
        </authorList>
    </citation>
    <scope>NUCLEOTIDE SEQUENCE [LARGE SCALE GENOMIC DNA]</scope>
    <source>
        <strain evidence="3">CH2 X CH6</strain>
    </source>
</reference>
<dbReference type="GO" id="GO:0005615">
    <property type="term" value="C:extracellular space"/>
    <property type="evidence" value="ECO:0000318"/>
    <property type="project" value="GO_Central"/>
</dbReference>
<dbReference type="SMART" id="SM00554">
    <property type="entry name" value="FAS1"/>
    <property type="match status" value="2"/>
</dbReference>
<evidence type="ECO:0000259" key="1">
    <source>
        <dbReference type="PROSITE" id="PS50213"/>
    </source>
</evidence>
<dbReference type="GO" id="GO:0007155">
    <property type="term" value="P:cell adhesion"/>
    <property type="evidence" value="ECO:0000318"/>
    <property type="project" value="GO_Central"/>
</dbReference>
<proteinExistence type="predicted"/>
<dbReference type="PhylomeDB" id="A7SGF7"/>
<dbReference type="PANTHER" id="PTHR10900">
    <property type="entry name" value="PERIOSTIN-RELATED"/>
    <property type="match status" value="1"/>
</dbReference>
<dbReference type="eggNOG" id="KOG1437">
    <property type="taxonomic scope" value="Eukaryota"/>
</dbReference>
<dbReference type="Pfam" id="PF02469">
    <property type="entry name" value="Fasciclin"/>
    <property type="match status" value="2"/>
</dbReference>
<dbReference type="FunFam" id="2.30.180.10:FF:000032">
    <property type="entry name" value="Fasciclin domain-containing protein, putative"/>
    <property type="match status" value="2"/>
</dbReference>
<dbReference type="AlphaFoldDB" id="A7SGF7"/>
<protein>
    <recommendedName>
        <fullName evidence="1">FAS1 domain-containing protein</fullName>
    </recommendedName>
</protein>
<dbReference type="HOGENOM" id="CLU_031281_1_0_1"/>
<keyword evidence="3" id="KW-1185">Reference proteome</keyword>
<evidence type="ECO:0000313" key="3">
    <source>
        <dbReference type="Proteomes" id="UP000001593"/>
    </source>
</evidence>
<dbReference type="OrthoDB" id="5988460at2759"/>
<dbReference type="Proteomes" id="UP000001593">
    <property type="component" value="Unassembled WGS sequence"/>
</dbReference>
<name>A7SGF7_NEMVE</name>
<dbReference type="SUPFAM" id="SSF82153">
    <property type="entry name" value="FAS1 domain"/>
    <property type="match status" value="2"/>
</dbReference>
<gene>
    <name evidence="2" type="ORF">NEMVEDRAFT_v1g170371</name>
</gene>
<dbReference type="GO" id="GO:0030198">
    <property type="term" value="P:extracellular matrix organization"/>
    <property type="evidence" value="ECO:0000318"/>
    <property type="project" value="GO_Central"/>
</dbReference>
<dbReference type="EMBL" id="DS469652">
    <property type="protein sequence ID" value="EDO37199.1"/>
    <property type="molecule type" value="Genomic_DNA"/>
</dbReference>
<feature type="domain" description="FAS1" evidence="1">
    <location>
        <begin position="1"/>
        <end position="105"/>
    </location>
</feature>
<dbReference type="KEGG" id="nve:5508693"/>
<sequence>MSGVEFTLFGPSDGAFNAVNGYIKERLMRDIEFLKEVLLYHVIRGRVFAGAIKNDMLEPSVVKTSPPLNIRFNVYGDIVTAQCSPITKVNLNASNGVLHELSRVMLPPGHGPITGLINNMPHPFSTLKIAIEKAGLGGALSGEGPFTIFAPTDGAFSKIPKEELDKILKNIPLLTKILKYHVVSGTFCSAGLTDNAKLKTLAGSDVDIHVTKEGVTINDDGKVQFADASVSNGVLHAIEAVLLPPDVIF</sequence>
<dbReference type="Gene3D" id="2.30.180.10">
    <property type="entry name" value="FAS1 domain"/>
    <property type="match status" value="2"/>
</dbReference>
<accession>A7SGF7</accession>
<dbReference type="InterPro" id="IPR050904">
    <property type="entry name" value="Adhesion/Biosynth-related"/>
</dbReference>
<dbReference type="GO" id="GO:0050839">
    <property type="term" value="F:cell adhesion molecule binding"/>
    <property type="evidence" value="ECO:0000318"/>
    <property type="project" value="GO_Central"/>
</dbReference>
<dbReference type="STRING" id="45351.A7SGF7"/>
<feature type="domain" description="FAS1" evidence="1">
    <location>
        <begin position="110"/>
        <end position="242"/>
    </location>
</feature>
<evidence type="ECO:0000313" key="2">
    <source>
        <dbReference type="EMBL" id="EDO37199.1"/>
    </source>
</evidence>
<dbReference type="InterPro" id="IPR036378">
    <property type="entry name" value="FAS1_dom_sf"/>
</dbReference>
<organism evidence="2 3">
    <name type="scientific">Nematostella vectensis</name>
    <name type="common">Starlet sea anemone</name>
    <dbReference type="NCBI Taxonomy" id="45351"/>
    <lineage>
        <taxon>Eukaryota</taxon>
        <taxon>Metazoa</taxon>
        <taxon>Cnidaria</taxon>
        <taxon>Anthozoa</taxon>
        <taxon>Hexacorallia</taxon>
        <taxon>Actiniaria</taxon>
        <taxon>Edwardsiidae</taxon>
        <taxon>Nematostella</taxon>
    </lineage>
</organism>
<dbReference type="GO" id="GO:0031012">
    <property type="term" value="C:extracellular matrix"/>
    <property type="evidence" value="ECO:0000318"/>
    <property type="project" value="GO_Central"/>
</dbReference>